<dbReference type="Proteomes" id="UP000183812">
    <property type="component" value="Unassembled WGS sequence"/>
</dbReference>
<protein>
    <submittedName>
        <fullName evidence="1">Putative addiction module antidote protein, CC2985 family</fullName>
    </submittedName>
</protein>
<organism evidence="1 2">
    <name type="scientific">Rhodobacter capsulatus</name>
    <name type="common">Rhodopseudomonas capsulata</name>
    <dbReference type="NCBI Taxonomy" id="1061"/>
    <lineage>
        <taxon>Bacteria</taxon>
        <taxon>Pseudomonadati</taxon>
        <taxon>Pseudomonadota</taxon>
        <taxon>Alphaproteobacteria</taxon>
        <taxon>Rhodobacterales</taxon>
        <taxon>Rhodobacter group</taxon>
        <taxon>Rhodobacter</taxon>
    </lineage>
</organism>
<proteinExistence type="predicted"/>
<dbReference type="EMBL" id="FNAY01000055">
    <property type="protein sequence ID" value="SDG30533.1"/>
    <property type="molecule type" value="Genomic_DNA"/>
</dbReference>
<dbReference type="GO" id="GO:0006355">
    <property type="term" value="P:regulation of DNA-templated transcription"/>
    <property type="evidence" value="ECO:0007669"/>
    <property type="project" value="InterPro"/>
</dbReference>
<name>A0A1G7T5D3_RHOCA</name>
<accession>A0A1G7T5D3</accession>
<gene>
    <name evidence="1" type="ORF">SAMN04244550_03746</name>
</gene>
<dbReference type="AlphaFoldDB" id="A0A1G7T5D3"/>
<dbReference type="Gene3D" id="6.10.10.120">
    <property type="entry name" value="Antitoxin ParD1-like"/>
    <property type="match status" value="1"/>
</dbReference>
<evidence type="ECO:0000313" key="2">
    <source>
        <dbReference type="Proteomes" id="UP000183812"/>
    </source>
</evidence>
<dbReference type="SUPFAM" id="SSF47598">
    <property type="entry name" value="Ribbon-helix-helix"/>
    <property type="match status" value="1"/>
</dbReference>
<dbReference type="InterPro" id="IPR038296">
    <property type="entry name" value="ParD_sf"/>
</dbReference>
<sequence>MPISASYAEIGYMVRLARVFILAYLEYKQTEATMSQTTTMTVRISGALSEFVASNVGENGSYENISEYVRDLIRRDKERVEREAFDRLKAELTRAFAAPEESYRPLTAAEVIARNRG</sequence>
<reference evidence="1 2" key="1">
    <citation type="submission" date="2016-10" db="EMBL/GenBank/DDBJ databases">
        <authorList>
            <person name="de Groot N.N."/>
        </authorList>
    </citation>
    <scope>NUCLEOTIDE SEQUENCE [LARGE SCALE GENOMIC DNA]</scope>
    <source>
        <strain evidence="2">DSM 938 / 37b4</strain>
    </source>
</reference>
<dbReference type="InterPro" id="IPR010985">
    <property type="entry name" value="Ribbon_hlx_hlx"/>
</dbReference>
<evidence type="ECO:0000313" key="1">
    <source>
        <dbReference type="EMBL" id="SDG30533.1"/>
    </source>
</evidence>